<dbReference type="PROSITE" id="PS51832">
    <property type="entry name" value="HD_GYP"/>
    <property type="match status" value="1"/>
</dbReference>
<evidence type="ECO:0000313" key="4">
    <source>
        <dbReference type="EMBL" id="MBB4908682.1"/>
    </source>
</evidence>
<feature type="transmembrane region" description="Helical" evidence="1">
    <location>
        <begin position="300"/>
        <end position="324"/>
    </location>
</feature>
<keyword evidence="1" id="KW-1133">Transmembrane helix</keyword>
<dbReference type="InterPro" id="IPR050469">
    <property type="entry name" value="Diguanylate_Cyclase"/>
</dbReference>
<dbReference type="Pfam" id="PF00990">
    <property type="entry name" value="GGDEF"/>
    <property type="match status" value="1"/>
</dbReference>
<feature type="transmembrane region" description="Helical" evidence="1">
    <location>
        <begin position="108"/>
        <end position="129"/>
    </location>
</feature>
<dbReference type="InterPro" id="IPR037522">
    <property type="entry name" value="HD_GYP_dom"/>
</dbReference>
<gene>
    <name evidence="4" type="ORF">FHR82_004935</name>
</gene>
<protein>
    <submittedName>
        <fullName evidence="4">Diguanylate cyclase (GGDEF)-like protein</fullName>
    </submittedName>
</protein>
<dbReference type="InterPro" id="IPR003607">
    <property type="entry name" value="HD/PDEase_dom"/>
</dbReference>
<name>A0A7W7VFS9_9PSEU</name>
<evidence type="ECO:0000259" key="3">
    <source>
        <dbReference type="PROSITE" id="PS51832"/>
    </source>
</evidence>
<evidence type="ECO:0000259" key="2">
    <source>
        <dbReference type="PROSITE" id="PS50887"/>
    </source>
</evidence>
<feature type="transmembrane region" description="Helical" evidence="1">
    <location>
        <begin position="74"/>
        <end position="96"/>
    </location>
</feature>
<feature type="domain" description="GGDEF" evidence="2">
    <location>
        <begin position="360"/>
        <end position="494"/>
    </location>
</feature>
<keyword evidence="1" id="KW-0472">Membrane</keyword>
<reference evidence="4 5" key="1">
    <citation type="submission" date="2020-08" db="EMBL/GenBank/DDBJ databases">
        <title>Genomic Encyclopedia of Type Strains, Phase III (KMG-III): the genomes of soil and plant-associated and newly described type strains.</title>
        <authorList>
            <person name="Whitman W."/>
        </authorList>
    </citation>
    <scope>NUCLEOTIDE SEQUENCE [LARGE SCALE GENOMIC DNA]</scope>
    <source>
        <strain evidence="4 5">CECT 8960</strain>
    </source>
</reference>
<dbReference type="PANTHER" id="PTHR45138">
    <property type="entry name" value="REGULATORY COMPONENTS OF SENSORY TRANSDUCTION SYSTEM"/>
    <property type="match status" value="1"/>
</dbReference>
<keyword evidence="1" id="KW-0812">Transmembrane</keyword>
<dbReference type="CDD" id="cd00077">
    <property type="entry name" value="HDc"/>
    <property type="match status" value="1"/>
</dbReference>
<comment type="caution">
    <text evidence="4">The sequence shown here is derived from an EMBL/GenBank/DDBJ whole genome shotgun (WGS) entry which is preliminary data.</text>
</comment>
<dbReference type="InterPro" id="IPR043128">
    <property type="entry name" value="Rev_trsase/Diguanyl_cyclase"/>
</dbReference>
<dbReference type="InterPro" id="IPR000160">
    <property type="entry name" value="GGDEF_dom"/>
</dbReference>
<feature type="transmembrane region" description="Helical" evidence="1">
    <location>
        <begin position="235"/>
        <end position="254"/>
    </location>
</feature>
<dbReference type="SUPFAM" id="SSF109604">
    <property type="entry name" value="HD-domain/PDEase-like"/>
    <property type="match status" value="1"/>
</dbReference>
<feature type="domain" description="HD-GYP" evidence="3">
    <location>
        <begin position="501"/>
        <end position="698"/>
    </location>
</feature>
<evidence type="ECO:0000313" key="5">
    <source>
        <dbReference type="Proteomes" id="UP000520767"/>
    </source>
</evidence>
<dbReference type="Gene3D" id="1.10.3210.10">
    <property type="entry name" value="Hypothetical protein af1432"/>
    <property type="match status" value="1"/>
</dbReference>
<keyword evidence="5" id="KW-1185">Reference proteome</keyword>
<dbReference type="Pfam" id="PF13487">
    <property type="entry name" value="HD_5"/>
    <property type="match status" value="1"/>
</dbReference>
<dbReference type="SUPFAM" id="SSF55073">
    <property type="entry name" value="Nucleotide cyclase"/>
    <property type="match status" value="1"/>
</dbReference>
<organism evidence="4 5">
    <name type="scientific">Actinophytocola algeriensis</name>
    <dbReference type="NCBI Taxonomy" id="1768010"/>
    <lineage>
        <taxon>Bacteria</taxon>
        <taxon>Bacillati</taxon>
        <taxon>Actinomycetota</taxon>
        <taxon>Actinomycetes</taxon>
        <taxon>Pseudonocardiales</taxon>
        <taxon>Pseudonocardiaceae</taxon>
    </lineage>
</organism>
<feature type="transmembrane region" description="Helical" evidence="1">
    <location>
        <begin position="48"/>
        <end position="67"/>
    </location>
</feature>
<dbReference type="NCBIfam" id="TIGR00254">
    <property type="entry name" value="GGDEF"/>
    <property type="match status" value="1"/>
</dbReference>
<feature type="transmembrane region" description="Helical" evidence="1">
    <location>
        <begin position="141"/>
        <end position="159"/>
    </location>
</feature>
<dbReference type="SMART" id="SM00267">
    <property type="entry name" value="GGDEF"/>
    <property type="match status" value="1"/>
</dbReference>
<evidence type="ECO:0000256" key="1">
    <source>
        <dbReference type="SAM" id="Phobius"/>
    </source>
</evidence>
<dbReference type="InterPro" id="IPR029787">
    <property type="entry name" value="Nucleotide_cyclase"/>
</dbReference>
<dbReference type="SMART" id="SM00471">
    <property type="entry name" value="HDc"/>
    <property type="match status" value="1"/>
</dbReference>
<accession>A0A7W7VFS9</accession>
<feature type="transmembrane region" description="Helical" evidence="1">
    <location>
        <begin position="275"/>
        <end position="294"/>
    </location>
</feature>
<feature type="transmembrane region" description="Helical" evidence="1">
    <location>
        <begin position="202"/>
        <end position="223"/>
    </location>
</feature>
<dbReference type="CDD" id="cd01949">
    <property type="entry name" value="GGDEF"/>
    <property type="match status" value="1"/>
</dbReference>
<dbReference type="Gene3D" id="3.30.70.270">
    <property type="match status" value="1"/>
</dbReference>
<proteinExistence type="predicted"/>
<dbReference type="EMBL" id="JACHJQ010000005">
    <property type="protein sequence ID" value="MBB4908682.1"/>
    <property type="molecule type" value="Genomic_DNA"/>
</dbReference>
<dbReference type="AlphaFoldDB" id="A0A7W7VFS9"/>
<dbReference type="PANTHER" id="PTHR45138:SF9">
    <property type="entry name" value="DIGUANYLATE CYCLASE DGCM-RELATED"/>
    <property type="match status" value="1"/>
</dbReference>
<dbReference type="PROSITE" id="PS50887">
    <property type="entry name" value="GGDEF"/>
    <property type="match status" value="1"/>
</dbReference>
<dbReference type="RefSeq" id="WP_311771246.1">
    <property type="nucleotide sequence ID" value="NZ_JACHJQ010000005.1"/>
</dbReference>
<dbReference type="GO" id="GO:0052621">
    <property type="term" value="F:diguanylate cyclase activity"/>
    <property type="evidence" value="ECO:0007669"/>
    <property type="project" value="TreeGrafter"/>
</dbReference>
<dbReference type="Proteomes" id="UP000520767">
    <property type="component" value="Unassembled WGS sequence"/>
</dbReference>
<sequence>MTDITGERTPSTVRTGRWAWAVYLAFGFVVVVAYYVSLALDAPAVVGVLLYTTVSTSSAVAVLYGCYRYRPKPLLPWLLLGASVVIYAAADASFYVTHNIVGDTRYPGLADVFYLAHYPLVVAGLVLLIRLRTPGRDLPSLLDAALLAVAAGMLSWLYLLAPTAQAQVPTLAKAASLTYPMMDLAMFAVALRLILGTGRRPAAFLLLSTNLFAFFAADSIYVLQQLSGTYAAGNFLDAIWLAGNLALGAAALHPTMRSLGEPATVTDPGPGPARIIALCAAALVAPATLLVEYFRGKYHGIPVIAVACGLLFLLTIARLAVLVAQQRRLAITDMLTGLRTRRYFEARLVTELAHARRTGTPLAVLLADVDHFKSINDSFGHPGGDQVLIEIARRLRNGIRQEDVLSRYGGEEFAVLVRGAAADDPSNIAERLRRKVSGSPVVVRDDTAVEVTISVGTATFPLHGDTPHELVIAADRALYSAKCHGRNRIDVGPCGPLTAAGPNGTADMIAYLEHVADLVDSWLSNHEHGRAVSRWAALTAVELGLDSECVRRTSLAGHLHDVGKVLVPNEVWTKNAPLSEEDWQQVRQHPDNGYRMLCVVPGLADTALVVRQHHERFDGTGYPDRLAGDQIRLEARILTVCDSWAAMLADRPYHVPRTEAEAREELLRCRGSQFDPDVVDAFLRLHSSGRLGDLAQLPSATPAEAGR</sequence>
<feature type="transmembrane region" description="Helical" evidence="1">
    <location>
        <begin position="18"/>
        <end position="36"/>
    </location>
</feature>
<dbReference type="FunFam" id="3.30.70.270:FF:000001">
    <property type="entry name" value="Diguanylate cyclase domain protein"/>
    <property type="match status" value="1"/>
</dbReference>